<dbReference type="EMBL" id="FMZO01000003">
    <property type="protein sequence ID" value="SDC63433.1"/>
    <property type="molecule type" value="Genomic_DNA"/>
</dbReference>
<reference evidence="3" key="1">
    <citation type="submission" date="2016-10" db="EMBL/GenBank/DDBJ databases">
        <authorList>
            <person name="Varghese N."/>
            <person name="Submissions S."/>
        </authorList>
    </citation>
    <scope>NUCLEOTIDE SEQUENCE [LARGE SCALE GENOMIC DNA]</scope>
    <source>
        <strain evidence="3">DSM 25811 / CCM 8410 / LMG 26954 / E90</strain>
    </source>
</reference>
<organism evidence="2 3">
    <name type="scientific">Niabella drilacis (strain DSM 25811 / CCM 8410 / CCUG 62505 / LMG 26954 / E90)</name>
    <dbReference type="NCBI Taxonomy" id="1285928"/>
    <lineage>
        <taxon>Bacteria</taxon>
        <taxon>Pseudomonadati</taxon>
        <taxon>Bacteroidota</taxon>
        <taxon>Chitinophagia</taxon>
        <taxon>Chitinophagales</taxon>
        <taxon>Chitinophagaceae</taxon>
        <taxon>Niabella</taxon>
    </lineage>
</organism>
<dbReference type="InterPro" id="IPR001387">
    <property type="entry name" value="Cro/C1-type_HTH"/>
</dbReference>
<keyword evidence="3" id="KW-1185">Reference proteome</keyword>
<sequence>MSKERNEIEMTHVWNKEKTNALKDFILSHSERQSKERRLKNELLAIQYQIEDYIEDRSTDKNIKILDFVKMYLAVFEITQKKLANLFEMQDSNLHKYLTGERRLNTDVLLKLSSFSHTEPEYWLRIEIKNELFEITREKNMISAYKKYNYQNLLATEIQ</sequence>
<dbReference type="PROSITE" id="PS50943">
    <property type="entry name" value="HTH_CROC1"/>
    <property type="match status" value="1"/>
</dbReference>
<feature type="domain" description="HTH cro/C1-type" evidence="1">
    <location>
        <begin position="78"/>
        <end position="123"/>
    </location>
</feature>
<dbReference type="SUPFAM" id="SSF47413">
    <property type="entry name" value="lambda repressor-like DNA-binding domains"/>
    <property type="match status" value="1"/>
</dbReference>
<name>A0A1G6N6J0_NIADE</name>
<protein>
    <recommendedName>
        <fullName evidence="1">HTH cro/C1-type domain-containing protein</fullName>
    </recommendedName>
</protein>
<evidence type="ECO:0000259" key="1">
    <source>
        <dbReference type="PROSITE" id="PS50943"/>
    </source>
</evidence>
<dbReference type="InterPro" id="IPR010982">
    <property type="entry name" value="Lambda_DNA-bd_dom_sf"/>
</dbReference>
<dbReference type="GO" id="GO:0003677">
    <property type="term" value="F:DNA binding"/>
    <property type="evidence" value="ECO:0007669"/>
    <property type="project" value="InterPro"/>
</dbReference>
<accession>A0A1G6N6J0</accession>
<gene>
    <name evidence="2" type="ORF">SAMN04487894_103172</name>
</gene>
<proteinExistence type="predicted"/>
<dbReference type="STRING" id="1285928.SAMN04487894_103172"/>
<dbReference type="AlphaFoldDB" id="A0A1G6N6J0"/>
<dbReference type="Proteomes" id="UP000198757">
    <property type="component" value="Unassembled WGS sequence"/>
</dbReference>
<evidence type="ECO:0000313" key="3">
    <source>
        <dbReference type="Proteomes" id="UP000198757"/>
    </source>
</evidence>
<dbReference type="RefSeq" id="WP_090389348.1">
    <property type="nucleotide sequence ID" value="NZ_FMZO01000003.1"/>
</dbReference>
<dbReference type="Gene3D" id="1.10.260.40">
    <property type="entry name" value="lambda repressor-like DNA-binding domains"/>
    <property type="match status" value="1"/>
</dbReference>
<dbReference type="OrthoDB" id="672239at2"/>
<evidence type="ECO:0000313" key="2">
    <source>
        <dbReference type="EMBL" id="SDC63433.1"/>
    </source>
</evidence>